<dbReference type="Proteomes" id="UP000617628">
    <property type="component" value="Unassembled WGS sequence"/>
</dbReference>
<dbReference type="InterPro" id="IPR013324">
    <property type="entry name" value="RNA_pol_sigma_r3/r4-like"/>
</dbReference>
<dbReference type="EMBL" id="JAENIL010000009">
    <property type="protein sequence ID" value="MBK1876512.1"/>
    <property type="molecule type" value="Genomic_DNA"/>
</dbReference>
<evidence type="ECO:0000256" key="4">
    <source>
        <dbReference type="ARBA" id="ARBA00023163"/>
    </source>
</evidence>
<dbReference type="SUPFAM" id="SSF88946">
    <property type="entry name" value="Sigma2 domain of RNA polymerase sigma factors"/>
    <property type="match status" value="1"/>
</dbReference>
<dbReference type="InterPro" id="IPR007627">
    <property type="entry name" value="RNA_pol_sigma70_r2"/>
</dbReference>
<dbReference type="InterPro" id="IPR014331">
    <property type="entry name" value="RNA_pol_sigma70_ECF_RHOBA"/>
</dbReference>
<comment type="caution">
    <text evidence="7">The sequence shown here is derived from an EMBL/GenBank/DDBJ whole genome shotgun (WGS) entry which is preliminary data.</text>
</comment>
<dbReference type="Pfam" id="PF08281">
    <property type="entry name" value="Sigma70_r4_2"/>
    <property type="match status" value="1"/>
</dbReference>
<dbReference type="RefSeq" id="WP_200354729.1">
    <property type="nucleotide sequence ID" value="NZ_JAENIL010000009.1"/>
</dbReference>
<protein>
    <submittedName>
        <fullName evidence="7">Sigma-70 family RNA polymerase sigma factor</fullName>
    </submittedName>
</protein>
<dbReference type="Gene3D" id="1.10.1740.10">
    <property type="match status" value="1"/>
</dbReference>
<keyword evidence="4" id="KW-0804">Transcription</keyword>
<dbReference type="PANTHER" id="PTHR43133:SF51">
    <property type="entry name" value="RNA POLYMERASE SIGMA FACTOR"/>
    <property type="match status" value="1"/>
</dbReference>
<dbReference type="GO" id="GO:0003677">
    <property type="term" value="F:DNA binding"/>
    <property type="evidence" value="ECO:0007669"/>
    <property type="project" value="InterPro"/>
</dbReference>
<sequence length="174" mass="19880">MDSSHNKLTEFTLLWTQAQPSVMAFIRSVTPQLADAEDILQETARQVSMRFDEYDSSRPFGPWAMGIAKYKVMEWRRAQMKNAMLLEVDAIEAIHFSFTERFDDWKEVGRAIDQCIKKAPPATEKLLILRYLENLKPAAIAAKLGTTSNSVSVRLNRARNGLRDCIRKRMEVGA</sequence>
<dbReference type="NCBIfam" id="TIGR02937">
    <property type="entry name" value="sigma70-ECF"/>
    <property type="match status" value="1"/>
</dbReference>
<feature type="domain" description="RNA polymerase sigma factor 70 region 4 type 2" evidence="6">
    <location>
        <begin position="110"/>
        <end position="159"/>
    </location>
</feature>
<dbReference type="InterPro" id="IPR014284">
    <property type="entry name" value="RNA_pol_sigma-70_dom"/>
</dbReference>
<evidence type="ECO:0000259" key="6">
    <source>
        <dbReference type="Pfam" id="PF08281"/>
    </source>
</evidence>
<evidence type="ECO:0000313" key="8">
    <source>
        <dbReference type="Proteomes" id="UP000617628"/>
    </source>
</evidence>
<evidence type="ECO:0000313" key="7">
    <source>
        <dbReference type="EMBL" id="MBK1876512.1"/>
    </source>
</evidence>
<comment type="similarity">
    <text evidence="1">Belongs to the sigma-70 factor family. ECF subfamily.</text>
</comment>
<evidence type="ECO:0000259" key="5">
    <source>
        <dbReference type="Pfam" id="PF04542"/>
    </source>
</evidence>
<feature type="domain" description="RNA polymerase sigma-70 region 2" evidence="5">
    <location>
        <begin position="15"/>
        <end position="79"/>
    </location>
</feature>
<evidence type="ECO:0000256" key="1">
    <source>
        <dbReference type="ARBA" id="ARBA00010641"/>
    </source>
</evidence>
<dbReference type="InterPro" id="IPR036388">
    <property type="entry name" value="WH-like_DNA-bd_sf"/>
</dbReference>
<organism evidence="7 8">
    <name type="scientific">Pelagicoccus mobilis</name>
    <dbReference type="NCBI Taxonomy" id="415221"/>
    <lineage>
        <taxon>Bacteria</taxon>
        <taxon>Pseudomonadati</taxon>
        <taxon>Verrucomicrobiota</taxon>
        <taxon>Opitutia</taxon>
        <taxon>Puniceicoccales</taxon>
        <taxon>Pelagicoccaceae</taxon>
        <taxon>Pelagicoccus</taxon>
    </lineage>
</organism>
<evidence type="ECO:0000256" key="2">
    <source>
        <dbReference type="ARBA" id="ARBA00023015"/>
    </source>
</evidence>
<dbReference type="Gene3D" id="1.10.10.10">
    <property type="entry name" value="Winged helix-like DNA-binding domain superfamily/Winged helix DNA-binding domain"/>
    <property type="match status" value="1"/>
</dbReference>
<dbReference type="GO" id="GO:0016987">
    <property type="term" value="F:sigma factor activity"/>
    <property type="evidence" value="ECO:0007669"/>
    <property type="project" value="UniProtKB-KW"/>
</dbReference>
<keyword evidence="2" id="KW-0805">Transcription regulation</keyword>
<keyword evidence="8" id="KW-1185">Reference proteome</keyword>
<dbReference type="InterPro" id="IPR039425">
    <property type="entry name" value="RNA_pol_sigma-70-like"/>
</dbReference>
<dbReference type="InterPro" id="IPR013325">
    <property type="entry name" value="RNA_pol_sigma_r2"/>
</dbReference>
<name>A0A934RTC8_9BACT</name>
<gene>
    <name evidence="7" type="ORF">JIN87_06495</name>
</gene>
<dbReference type="Pfam" id="PF04542">
    <property type="entry name" value="Sigma70_r2"/>
    <property type="match status" value="1"/>
</dbReference>
<dbReference type="SUPFAM" id="SSF88659">
    <property type="entry name" value="Sigma3 and sigma4 domains of RNA polymerase sigma factors"/>
    <property type="match status" value="1"/>
</dbReference>
<accession>A0A934RTC8</accession>
<dbReference type="PANTHER" id="PTHR43133">
    <property type="entry name" value="RNA POLYMERASE ECF-TYPE SIGMA FACTO"/>
    <property type="match status" value="1"/>
</dbReference>
<keyword evidence="3" id="KW-0731">Sigma factor</keyword>
<evidence type="ECO:0000256" key="3">
    <source>
        <dbReference type="ARBA" id="ARBA00023082"/>
    </source>
</evidence>
<reference evidence="7" key="1">
    <citation type="submission" date="2021-01" db="EMBL/GenBank/DDBJ databases">
        <title>Modified the classification status of verrucomicrobia.</title>
        <authorList>
            <person name="Feng X."/>
        </authorList>
    </citation>
    <scope>NUCLEOTIDE SEQUENCE</scope>
    <source>
        <strain evidence="7">KCTC 13126</strain>
    </source>
</reference>
<dbReference type="InterPro" id="IPR013249">
    <property type="entry name" value="RNA_pol_sigma70_r4_t2"/>
</dbReference>
<dbReference type="GO" id="GO:0006352">
    <property type="term" value="P:DNA-templated transcription initiation"/>
    <property type="evidence" value="ECO:0007669"/>
    <property type="project" value="InterPro"/>
</dbReference>
<dbReference type="AlphaFoldDB" id="A0A934RTC8"/>
<proteinExistence type="inferred from homology"/>
<dbReference type="NCBIfam" id="TIGR02989">
    <property type="entry name" value="Sig-70_gvs1"/>
    <property type="match status" value="1"/>
</dbReference>